<protein>
    <recommendedName>
        <fullName evidence="3">DUF1802 domain-containing protein</fullName>
    </recommendedName>
</protein>
<reference evidence="1 2" key="1">
    <citation type="submission" date="2016-10" db="EMBL/GenBank/DDBJ databases">
        <title>Genome sequence of Mycobacterium talmonii.</title>
        <authorList>
            <person name="Greninger A.L."/>
            <person name="Elliott B."/>
            <person name="Vasireddy S."/>
            <person name="Vasireddy R."/>
        </authorList>
    </citation>
    <scope>NUCLEOTIDE SEQUENCE [LARGE SCALE GENOMIC DNA]</scope>
    <source>
        <strain evidence="2">NE-TNMC-100812</strain>
    </source>
</reference>
<dbReference type="RefSeq" id="WP_071026008.1">
    <property type="nucleotide sequence ID" value="NZ_MLQM01000053.1"/>
</dbReference>
<dbReference type="Proteomes" id="UP000179734">
    <property type="component" value="Unassembled WGS sequence"/>
</dbReference>
<sequence length="186" mass="20341">MCPARSTPALKEWSAVVHALLAGRQRILLRKGGIHEKRFDVAAREFLLFPTIAHSHTERVRPEHRDLLAAAAADSTDGQVLIRAAANVVAALPVERPERLEEIADLHIWTAESVRADRLDFRPKHRLTVLVVQAIPLVDPVALTRTPDYAGCASWVQLPITAALGAPVWDEAALARVAARVRDAVG</sequence>
<accession>A0A1S1NEH4</accession>
<dbReference type="InterPro" id="IPR014923">
    <property type="entry name" value="DUF1802"/>
</dbReference>
<proteinExistence type="predicted"/>
<dbReference type="Pfam" id="PF08819">
    <property type="entry name" value="DUF1802"/>
    <property type="match status" value="1"/>
</dbReference>
<organism evidence="1 2">
    <name type="scientific">Mycobacterium talmoniae</name>
    <dbReference type="NCBI Taxonomy" id="1858794"/>
    <lineage>
        <taxon>Bacteria</taxon>
        <taxon>Bacillati</taxon>
        <taxon>Actinomycetota</taxon>
        <taxon>Actinomycetes</taxon>
        <taxon>Mycobacteriales</taxon>
        <taxon>Mycobacteriaceae</taxon>
        <taxon>Mycobacterium</taxon>
    </lineage>
</organism>
<evidence type="ECO:0008006" key="3">
    <source>
        <dbReference type="Google" id="ProtNLM"/>
    </source>
</evidence>
<comment type="caution">
    <text evidence="1">The sequence shown here is derived from an EMBL/GenBank/DDBJ whole genome shotgun (WGS) entry which is preliminary data.</text>
</comment>
<name>A0A1S1NEH4_9MYCO</name>
<dbReference type="InterPro" id="IPR008307">
    <property type="entry name" value="UCP018957"/>
</dbReference>
<dbReference type="PIRSF" id="PIRSF018957">
    <property type="entry name" value="UCP018957"/>
    <property type="match status" value="1"/>
</dbReference>
<gene>
    <name evidence="1" type="ORF">BKN37_11970</name>
</gene>
<evidence type="ECO:0000313" key="2">
    <source>
        <dbReference type="Proteomes" id="UP000179734"/>
    </source>
</evidence>
<keyword evidence="2" id="KW-1185">Reference proteome</keyword>
<evidence type="ECO:0000313" key="1">
    <source>
        <dbReference type="EMBL" id="OHV04038.1"/>
    </source>
</evidence>
<dbReference type="AlphaFoldDB" id="A0A1S1NEH4"/>
<dbReference type="EMBL" id="MLQM01000053">
    <property type="protein sequence ID" value="OHV04038.1"/>
    <property type="molecule type" value="Genomic_DNA"/>
</dbReference>